<dbReference type="Pfam" id="PF00126">
    <property type="entry name" value="HTH_1"/>
    <property type="match status" value="1"/>
</dbReference>
<dbReference type="GO" id="GO:0042802">
    <property type="term" value="F:identical protein binding"/>
    <property type="evidence" value="ECO:0007669"/>
    <property type="project" value="UniProtKB-ARBA"/>
</dbReference>
<evidence type="ECO:0000259" key="6">
    <source>
        <dbReference type="PROSITE" id="PS51866"/>
    </source>
</evidence>
<evidence type="ECO:0000256" key="2">
    <source>
        <dbReference type="ARBA" id="ARBA00022448"/>
    </source>
</evidence>
<dbReference type="InterPro" id="IPR036390">
    <property type="entry name" value="WH_DNA-bd_sf"/>
</dbReference>
<evidence type="ECO:0000313" key="8">
    <source>
        <dbReference type="Proteomes" id="UP000244060"/>
    </source>
</evidence>
<dbReference type="GO" id="GO:0003700">
    <property type="term" value="F:DNA-binding transcription factor activity"/>
    <property type="evidence" value="ECO:0007669"/>
    <property type="project" value="InterPro"/>
</dbReference>
<dbReference type="AlphaFoldDB" id="A0A2T5K9T7"/>
<protein>
    <submittedName>
        <fullName evidence="7">Molybdate transport system regulatory protein</fullName>
    </submittedName>
</protein>
<reference evidence="7 8" key="1">
    <citation type="submission" date="2018-04" db="EMBL/GenBank/DDBJ databases">
        <title>Genomic Encyclopedia of Type Strains, Phase III (KMG-III): the genomes of soil and plant-associated and newly described type strains.</title>
        <authorList>
            <person name="Whitman W."/>
        </authorList>
    </citation>
    <scope>NUCLEOTIDE SEQUENCE [LARGE SCALE GENOMIC DNA]</scope>
    <source>
        <strain evidence="7 8">KA25</strain>
    </source>
</reference>
<sequence>MTDEDLRGALILQRGGLPRMGGERIRLLRAIGDQGSISGAARAVGLSYKAAWDAVAAMNNLFATPLVRAAPGGRAGGGATITPAGERVIATFAAVEDGLARVVNALEAGLGGSDASLNPLWSLFMKTSTRNVYRCTVTKVTEGAVSAEVTMDLADGQTLTATITERSAEDLGLAPGTEVFALIKSSFVILAAGEAQGQMSVRNRLKGTVASRHDGAVNSEIVLDLGGGKTMAAIITLESAQALNLQPGDRATALVKASHVILAMP</sequence>
<evidence type="ECO:0000313" key="7">
    <source>
        <dbReference type="EMBL" id="PTR19185.1"/>
    </source>
</evidence>
<feature type="domain" description="Mop" evidence="6">
    <location>
        <begin position="198"/>
        <end position="264"/>
    </location>
</feature>
<dbReference type="SUPFAM" id="SSF46785">
    <property type="entry name" value="Winged helix' DNA-binding domain"/>
    <property type="match status" value="1"/>
</dbReference>
<dbReference type="GO" id="GO:0030151">
    <property type="term" value="F:molybdenum ion binding"/>
    <property type="evidence" value="ECO:0007669"/>
    <property type="project" value="UniProtKB-UniRule"/>
</dbReference>
<dbReference type="Gene3D" id="1.10.10.10">
    <property type="entry name" value="Winged helix-like DNA-binding domain superfamily/Winged helix DNA-binding domain"/>
    <property type="match status" value="1"/>
</dbReference>
<feature type="domain" description="Mop" evidence="6">
    <location>
        <begin position="126"/>
        <end position="192"/>
    </location>
</feature>
<comment type="caution">
    <text evidence="7">The sequence shown here is derived from an EMBL/GenBank/DDBJ whole genome shotgun (WGS) entry which is preliminary data.</text>
</comment>
<dbReference type="SUPFAM" id="SSF50331">
    <property type="entry name" value="MOP-like"/>
    <property type="match status" value="2"/>
</dbReference>
<keyword evidence="2 5" id="KW-0813">Transport</keyword>
<dbReference type="InterPro" id="IPR036388">
    <property type="entry name" value="WH-like_DNA-bd_sf"/>
</dbReference>
<dbReference type="InterPro" id="IPR004606">
    <property type="entry name" value="Mop_domain"/>
</dbReference>
<dbReference type="PIRSF" id="PIRSF005763">
    <property type="entry name" value="Txn_reg_ModE"/>
    <property type="match status" value="1"/>
</dbReference>
<dbReference type="Proteomes" id="UP000244060">
    <property type="component" value="Unassembled WGS sequence"/>
</dbReference>
<dbReference type="InterPro" id="IPR051815">
    <property type="entry name" value="Molybdate_resp_trans_reg"/>
</dbReference>
<dbReference type="InterPro" id="IPR005116">
    <property type="entry name" value="Transp-assoc_OB_typ1"/>
</dbReference>
<dbReference type="PANTHER" id="PTHR30432">
    <property type="entry name" value="TRANSCRIPTIONAL REGULATOR MODE"/>
    <property type="match status" value="1"/>
</dbReference>
<evidence type="ECO:0000256" key="4">
    <source>
        <dbReference type="ARBA" id="ARBA00022737"/>
    </source>
</evidence>
<proteinExistence type="inferred from homology"/>
<keyword evidence="3 5" id="KW-0500">Molybdenum</keyword>
<dbReference type="OrthoDB" id="9800709at2"/>
<accession>A0A2T5K9T7</accession>
<dbReference type="Gene3D" id="2.40.50.100">
    <property type="match status" value="2"/>
</dbReference>
<evidence type="ECO:0000256" key="1">
    <source>
        <dbReference type="ARBA" id="ARBA00008110"/>
    </source>
</evidence>
<dbReference type="GO" id="GO:0015689">
    <property type="term" value="P:molybdate ion transport"/>
    <property type="evidence" value="ECO:0007669"/>
    <property type="project" value="UniProtKB-UniRule"/>
</dbReference>
<evidence type="ECO:0000256" key="3">
    <source>
        <dbReference type="ARBA" id="ARBA00022505"/>
    </source>
</evidence>
<dbReference type="InterPro" id="IPR003725">
    <property type="entry name" value="ModE-bd_N"/>
</dbReference>
<dbReference type="EMBL" id="QAOT01000005">
    <property type="protein sequence ID" value="PTR19185.1"/>
    <property type="molecule type" value="Genomic_DNA"/>
</dbReference>
<dbReference type="RefSeq" id="WP_108220603.1">
    <property type="nucleotide sequence ID" value="NZ_CP090022.1"/>
</dbReference>
<gene>
    <name evidence="7" type="ORF">C8J28_10526</name>
</gene>
<keyword evidence="4" id="KW-0677">Repeat</keyword>
<dbReference type="InterPro" id="IPR016462">
    <property type="entry name" value="ModE"/>
</dbReference>
<name>A0A2T5K9T7_9RHOB</name>
<dbReference type="InterPro" id="IPR008995">
    <property type="entry name" value="Mo/tungstate-bd_C_term_dom"/>
</dbReference>
<dbReference type="PANTHER" id="PTHR30432:SF1">
    <property type="entry name" value="DNA-BINDING TRANSCRIPTIONAL DUAL REGULATOR MODE"/>
    <property type="match status" value="1"/>
</dbReference>
<dbReference type="Pfam" id="PF03459">
    <property type="entry name" value="TOBE"/>
    <property type="match status" value="2"/>
</dbReference>
<keyword evidence="8" id="KW-1185">Reference proteome</keyword>
<evidence type="ECO:0000256" key="5">
    <source>
        <dbReference type="PIRNR" id="PIRNR005763"/>
    </source>
</evidence>
<comment type="similarity">
    <text evidence="1 5">Belongs to the ModE family.</text>
</comment>
<dbReference type="InterPro" id="IPR000847">
    <property type="entry name" value="LysR_HTH_N"/>
</dbReference>
<organism evidence="7 8">
    <name type="scientific">Cereibacter azotoformans</name>
    <dbReference type="NCBI Taxonomy" id="43057"/>
    <lineage>
        <taxon>Bacteria</taxon>
        <taxon>Pseudomonadati</taxon>
        <taxon>Pseudomonadota</taxon>
        <taxon>Alphaproteobacteria</taxon>
        <taxon>Rhodobacterales</taxon>
        <taxon>Paracoccaceae</taxon>
        <taxon>Cereibacter</taxon>
    </lineage>
</organism>
<dbReference type="NCBIfam" id="TIGR00637">
    <property type="entry name" value="ModE_repress"/>
    <property type="match status" value="1"/>
</dbReference>
<dbReference type="NCBIfam" id="TIGR00638">
    <property type="entry name" value="Mop"/>
    <property type="match status" value="2"/>
</dbReference>
<dbReference type="PROSITE" id="PS51866">
    <property type="entry name" value="MOP"/>
    <property type="match status" value="2"/>
</dbReference>
<dbReference type="FunFam" id="2.40.50.100:FF:000086">
    <property type="entry name" value="Molybdenum transport operon repressor MopB"/>
    <property type="match status" value="1"/>
</dbReference>